<dbReference type="SUPFAM" id="SSF52833">
    <property type="entry name" value="Thioredoxin-like"/>
    <property type="match status" value="1"/>
</dbReference>
<dbReference type="InterPro" id="IPR013740">
    <property type="entry name" value="Redoxin"/>
</dbReference>
<dbReference type="InterPro" id="IPR050553">
    <property type="entry name" value="Thioredoxin_ResA/DsbE_sf"/>
</dbReference>
<reference evidence="8 10" key="2">
    <citation type="submission" date="2019-05" db="EMBL/GenBank/DDBJ databases">
        <title>Pasteurellaceae isolates from reptiles.</title>
        <authorList>
            <person name="Bojesen A.M."/>
            <person name="Lund E."/>
        </authorList>
    </citation>
    <scope>NUCLEOTIDE SEQUENCE [LARGE SCALE GENOMIC DNA]</scope>
    <source>
        <strain evidence="8 10">ELNT2x</strain>
    </source>
</reference>
<dbReference type="InterPro" id="IPR013766">
    <property type="entry name" value="Thioredoxin_domain"/>
</dbReference>
<proteinExistence type="inferred from homology"/>
<evidence type="ECO:0000256" key="2">
    <source>
        <dbReference type="ARBA" id="ARBA00007758"/>
    </source>
</evidence>
<evidence type="ECO:0000256" key="3">
    <source>
        <dbReference type="ARBA" id="ARBA00022748"/>
    </source>
</evidence>
<reference evidence="7 9" key="1">
    <citation type="submission" date="2019-03" db="EMBL/GenBank/DDBJ databases">
        <title>Genomic Encyclopedia of Type Strains, Phase IV (KMG-IV): sequencing the most valuable type-strain genomes for metagenomic binning, comparative biology and taxonomic classification.</title>
        <authorList>
            <person name="Goeker M."/>
        </authorList>
    </citation>
    <scope>NUCLEOTIDE SEQUENCE [LARGE SCALE GENOMIC DNA]</scope>
    <source>
        <strain evidence="7 9">DSM 28140</strain>
    </source>
</reference>
<evidence type="ECO:0000256" key="1">
    <source>
        <dbReference type="ARBA" id="ARBA00004383"/>
    </source>
</evidence>
<comment type="similarity">
    <text evidence="2">Belongs to the thioredoxin family. DsbE subfamily.</text>
</comment>
<dbReference type="RefSeq" id="WP_132967697.1">
    <property type="nucleotide sequence ID" value="NZ_LEKL01000083.1"/>
</dbReference>
<comment type="subcellular location">
    <subcellularLocation>
        <location evidence="1">Cell inner membrane</location>
        <topology evidence="1">Single-pass membrane protein</topology>
        <orientation evidence="1">Periplasmic side</orientation>
    </subcellularLocation>
</comment>
<keyword evidence="5" id="KW-0676">Redox-active center</keyword>
<dbReference type="Gene3D" id="3.40.30.10">
    <property type="entry name" value="Glutaredoxin"/>
    <property type="match status" value="1"/>
</dbReference>
<dbReference type="GO" id="GO:0015036">
    <property type="term" value="F:disulfide oxidoreductase activity"/>
    <property type="evidence" value="ECO:0007669"/>
    <property type="project" value="InterPro"/>
</dbReference>
<evidence type="ECO:0000259" key="6">
    <source>
        <dbReference type="PROSITE" id="PS51352"/>
    </source>
</evidence>
<dbReference type="GO" id="GO:0017004">
    <property type="term" value="P:cytochrome complex assembly"/>
    <property type="evidence" value="ECO:0007669"/>
    <property type="project" value="UniProtKB-KW"/>
</dbReference>
<dbReference type="CDD" id="cd03010">
    <property type="entry name" value="TlpA_like_DsbE"/>
    <property type="match status" value="1"/>
</dbReference>
<comment type="caution">
    <text evidence="7">The sequence shown here is derived from an EMBL/GenBank/DDBJ whole genome shotgun (WGS) entry which is preliminary data.</text>
</comment>
<sequence length="189" mass="21303">MKKRLALFLPLLALLALGLVLLLGLQRDPSQLALAQQGKPLPEFQLTDLLQPTQRIDNRTLPKQPFLLNVWGSWCPSCIVEHPFLMQLKQQGYLIYGLNYRDNPQSARQMLVTKGNPFVQVLNDHDGKLALALGVYGAPETYLIDGDGIIRFRYVGELEQAVWQQQFMPLLKDFSTSVATPSVSTIKEQ</sequence>
<accession>A0A4V2W1R5</accession>
<dbReference type="PROSITE" id="PS51352">
    <property type="entry name" value="THIOREDOXIN_2"/>
    <property type="match status" value="1"/>
</dbReference>
<keyword evidence="3" id="KW-0201">Cytochrome c-type biogenesis</keyword>
<evidence type="ECO:0000313" key="7">
    <source>
        <dbReference type="EMBL" id="TCV85229.1"/>
    </source>
</evidence>
<dbReference type="NCBIfam" id="TIGR00385">
    <property type="entry name" value="dsbE"/>
    <property type="match status" value="1"/>
</dbReference>
<gene>
    <name evidence="7" type="ORF">EDC16_1097</name>
    <name evidence="8" type="ORF">FHQ21_05795</name>
</gene>
<evidence type="ECO:0000313" key="9">
    <source>
        <dbReference type="Proteomes" id="UP000294619"/>
    </source>
</evidence>
<keyword evidence="10" id="KW-1185">Reference proteome</keyword>
<name>A0A4V2W1R5_9PAST</name>
<protein>
    <submittedName>
        <fullName evidence="7">Cytochrome c biogenesis protein CcmG/thiol:disulfide interchange protein DsbE</fullName>
    </submittedName>
    <submittedName>
        <fullName evidence="8">DsbE family thiol:disulfide interchange protein</fullName>
    </submittedName>
</protein>
<dbReference type="GO" id="GO:0030288">
    <property type="term" value="C:outer membrane-bounded periplasmic space"/>
    <property type="evidence" value="ECO:0007669"/>
    <property type="project" value="InterPro"/>
</dbReference>
<dbReference type="Pfam" id="PF08534">
    <property type="entry name" value="Redoxin"/>
    <property type="match status" value="1"/>
</dbReference>
<dbReference type="AlphaFoldDB" id="A0A4V2W1R5"/>
<dbReference type="Proteomes" id="UP000305526">
    <property type="component" value="Unassembled WGS sequence"/>
</dbReference>
<evidence type="ECO:0000313" key="8">
    <source>
        <dbReference type="EMBL" id="TNG92154.1"/>
    </source>
</evidence>
<organism evidence="7 9">
    <name type="scientific">Testudinibacter aquarius</name>
    <dbReference type="NCBI Taxonomy" id="1524974"/>
    <lineage>
        <taxon>Bacteria</taxon>
        <taxon>Pseudomonadati</taxon>
        <taxon>Pseudomonadota</taxon>
        <taxon>Gammaproteobacteria</taxon>
        <taxon>Pasteurellales</taxon>
        <taxon>Pasteurellaceae</taxon>
        <taxon>Testudinibacter</taxon>
    </lineage>
</organism>
<dbReference type="EMBL" id="VDGV01000039">
    <property type="protein sequence ID" value="TNG92154.1"/>
    <property type="molecule type" value="Genomic_DNA"/>
</dbReference>
<evidence type="ECO:0000256" key="4">
    <source>
        <dbReference type="ARBA" id="ARBA00023157"/>
    </source>
</evidence>
<feature type="domain" description="Thioredoxin" evidence="6">
    <location>
        <begin position="35"/>
        <end position="172"/>
    </location>
</feature>
<dbReference type="InterPro" id="IPR004799">
    <property type="entry name" value="Periplasmic_diS_OxRdtase_DsbE"/>
</dbReference>
<dbReference type="EMBL" id="SMCP01000009">
    <property type="protein sequence ID" value="TCV85229.1"/>
    <property type="molecule type" value="Genomic_DNA"/>
</dbReference>
<evidence type="ECO:0000313" key="10">
    <source>
        <dbReference type="Proteomes" id="UP000305526"/>
    </source>
</evidence>
<dbReference type="GO" id="GO:0005886">
    <property type="term" value="C:plasma membrane"/>
    <property type="evidence" value="ECO:0007669"/>
    <property type="project" value="UniProtKB-SubCell"/>
</dbReference>
<dbReference type="InterPro" id="IPR036249">
    <property type="entry name" value="Thioredoxin-like_sf"/>
</dbReference>
<dbReference type="PANTHER" id="PTHR42852">
    <property type="entry name" value="THIOL:DISULFIDE INTERCHANGE PROTEIN DSBE"/>
    <property type="match status" value="1"/>
</dbReference>
<evidence type="ECO:0000256" key="5">
    <source>
        <dbReference type="ARBA" id="ARBA00023284"/>
    </source>
</evidence>
<dbReference type="Proteomes" id="UP000294619">
    <property type="component" value="Unassembled WGS sequence"/>
</dbReference>
<keyword evidence="4" id="KW-1015">Disulfide bond</keyword>
<dbReference type="PANTHER" id="PTHR42852:SF6">
    <property type="entry name" value="THIOL:DISULFIDE INTERCHANGE PROTEIN DSBE"/>
    <property type="match status" value="1"/>
</dbReference>